<dbReference type="Gene3D" id="2.40.50.140">
    <property type="entry name" value="Nucleic acid-binding proteins"/>
    <property type="match status" value="2"/>
</dbReference>
<reference evidence="9" key="1">
    <citation type="journal article" date="2017" name="Front. Plant Sci.">
        <title>Climate Clever Clovers: New Paradigm to Reduce the Environmental Footprint of Ruminants by Breeding Low Methanogenic Forages Utilizing Haplotype Variation.</title>
        <authorList>
            <person name="Kaur P."/>
            <person name="Appels R."/>
            <person name="Bayer P.E."/>
            <person name="Keeble-Gagnere G."/>
            <person name="Wang J."/>
            <person name="Hirakawa H."/>
            <person name="Shirasawa K."/>
            <person name="Vercoe P."/>
            <person name="Stefanova K."/>
            <person name="Durmic Z."/>
            <person name="Nichols P."/>
            <person name="Revell C."/>
            <person name="Isobe S.N."/>
            <person name="Edwards D."/>
            <person name="Erskine W."/>
        </authorList>
    </citation>
    <scope>NUCLEOTIDE SEQUENCE [LARGE SCALE GENOMIC DNA]</scope>
    <source>
        <strain evidence="9">cv. Daliak</strain>
    </source>
</reference>
<evidence type="ECO:0000256" key="3">
    <source>
        <dbReference type="ARBA" id="ARBA00022771"/>
    </source>
</evidence>
<evidence type="ECO:0000256" key="5">
    <source>
        <dbReference type="ARBA" id="ARBA00023125"/>
    </source>
</evidence>
<dbReference type="Proteomes" id="UP000242715">
    <property type="component" value="Unassembled WGS sequence"/>
</dbReference>
<keyword evidence="9" id="KW-1185">Reference proteome</keyword>
<name>A0A2Z6N5A5_TRISU</name>
<dbReference type="InterPro" id="IPR013955">
    <property type="entry name" value="Rep_factor-A_C"/>
</dbReference>
<dbReference type="Pfam" id="PF02721">
    <property type="entry name" value="DUF223"/>
    <property type="match status" value="1"/>
</dbReference>
<accession>A0A2Z6N5A5</accession>
<dbReference type="Pfam" id="PF08646">
    <property type="entry name" value="Rep_fac-A_C"/>
    <property type="match status" value="1"/>
</dbReference>
<dbReference type="InterPro" id="IPR003871">
    <property type="entry name" value="RFA1B/D_OB_1st"/>
</dbReference>
<evidence type="ECO:0000256" key="4">
    <source>
        <dbReference type="ARBA" id="ARBA00022833"/>
    </source>
</evidence>
<sequence length="450" mass="49831">MKISNMDPTFDALSSVVVGRDSWRFKVRVVRMWTVSSFLKLDQVNSIEMVLIDDKGVKIHATVRRQLLYLFQNKFVEGQVYKMSYFSVTPSVGGYRTTTHPYKLLFQMKTKVLSYDSAVIPLYGLSLSSVSEVCSHVVDYDNLVGGLELNGIECSPVVPVLGPRVRPSMEDEFLRLYPKKTISQLLDLPEDGTFVVSAIVDGLVDGEDWWYPSCKCHRSVTPDSGAYYCKGCDKHVFHMLPRYKVKLMVSDSTASAVFVVFYGDVQYLIHKQCYELVSASKAENAGFYPSEISLLAGVKMLFKIEISPAGFPQFDGTFRVKRVCADSAIVELFLLEELECNSTKDGSNGGGSEEIGVGHDQDCVQDTQEYDFISDLIVLPTVADGVVKEIGNSSASAVVNLGDGDDPGLDVLLSSELKRKRKRTLASIKKNLGPVFAECDDKEDGLRAKG</sequence>
<keyword evidence="4" id="KW-0862">Zinc</keyword>
<feature type="domain" description="Replication factor A C-terminal" evidence="7">
    <location>
        <begin position="196"/>
        <end position="306"/>
    </location>
</feature>
<evidence type="ECO:0000259" key="6">
    <source>
        <dbReference type="Pfam" id="PF02721"/>
    </source>
</evidence>
<keyword evidence="2" id="KW-0479">Metal-binding</keyword>
<dbReference type="GO" id="GO:0003677">
    <property type="term" value="F:DNA binding"/>
    <property type="evidence" value="ECO:0007669"/>
    <property type="project" value="UniProtKB-KW"/>
</dbReference>
<dbReference type="SUPFAM" id="SSF50249">
    <property type="entry name" value="Nucleic acid-binding proteins"/>
    <property type="match status" value="2"/>
</dbReference>
<dbReference type="GO" id="GO:0008270">
    <property type="term" value="F:zinc ion binding"/>
    <property type="evidence" value="ECO:0007669"/>
    <property type="project" value="UniProtKB-KW"/>
</dbReference>
<dbReference type="PANTHER" id="PTHR47165">
    <property type="entry name" value="OS03G0429900 PROTEIN"/>
    <property type="match status" value="1"/>
</dbReference>
<dbReference type="OrthoDB" id="1431587at2759"/>
<evidence type="ECO:0000259" key="7">
    <source>
        <dbReference type="Pfam" id="PF08646"/>
    </source>
</evidence>
<comment type="similarity">
    <text evidence="1">Belongs to the replication factor A protein 1 family.</text>
</comment>
<organism evidence="8 9">
    <name type="scientific">Trifolium subterraneum</name>
    <name type="common">Subterranean clover</name>
    <dbReference type="NCBI Taxonomy" id="3900"/>
    <lineage>
        <taxon>Eukaryota</taxon>
        <taxon>Viridiplantae</taxon>
        <taxon>Streptophyta</taxon>
        <taxon>Embryophyta</taxon>
        <taxon>Tracheophyta</taxon>
        <taxon>Spermatophyta</taxon>
        <taxon>Magnoliopsida</taxon>
        <taxon>eudicotyledons</taxon>
        <taxon>Gunneridae</taxon>
        <taxon>Pentapetalae</taxon>
        <taxon>rosids</taxon>
        <taxon>fabids</taxon>
        <taxon>Fabales</taxon>
        <taxon>Fabaceae</taxon>
        <taxon>Papilionoideae</taxon>
        <taxon>50 kb inversion clade</taxon>
        <taxon>NPAAA clade</taxon>
        <taxon>Hologalegina</taxon>
        <taxon>IRL clade</taxon>
        <taxon>Trifolieae</taxon>
        <taxon>Trifolium</taxon>
    </lineage>
</organism>
<proteinExistence type="inferred from homology"/>
<evidence type="ECO:0000256" key="2">
    <source>
        <dbReference type="ARBA" id="ARBA00022723"/>
    </source>
</evidence>
<dbReference type="InterPro" id="IPR047192">
    <property type="entry name" value="Euk_RPA1_DBD_C"/>
</dbReference>
<dbReference type="InterPro" id="IPR012340">
    <property type="entry name" value="NA-bd_OB-fold"/>
</dbReference>
<evidence type="ECO:0000313" key="8">
    <source>
        <dbReference type="EMBL" id="GAU39036.1"/>
    </source>
</evidence>
<dbReference type="EMBL" id="DF973741">
    <property type="protein sequence ID" value="GAU39036.1"/>
    <property type="molecule type" value="Genomic_DNA"/>
</dbReference>
<keyword evidence="5" id="KW-0238">DNA-binding</keyword>
<keyword evidence="3" id="KW-0863">Zinc-finger</keyword>
<protein>
    <recommendedName>
        <fullName evidence="10">DUF223 domain-containing protein</fullName>
    </recommendedName>
</protein>
<dbReference type="PANTHER" id="PTHR47165:SF4">
    <property type="entry name" value="OS03G0429900 PROTEIN"/>
    <property type="match status" value="1"/>
</dbReference>
<dbReference type="AlphaFoldDB" id="A0A2Z6N5A5"/>
<dbReference type="CDD" id="cd04476">
    <property type="entry name" value="RPA1_DBD_C"/>
    <property type="match status" value="1"/>
</dbReference>
<gene>
    <name evidence="8" type="ORF">TSUD_59920</name>
</gene>
<dbReference type="CDD" id="cd04480">
    <property type="entry name" value="RPA1_DBD_A_like"/>
    <property type="match status" value="1"/>
</dbReference>
<feature type="domain" description="Replication protein A 70 kDa DNA-binding subunit B/D first OB fold" evidence="6">
    <location>
        <begin position="10"/>
        <end position="113"/>
    </location>
</feature>
<evidence type="ECO:0000313" key="9">
    <source>
        <dbReference type="Proteomes" id="UP000242715"/>
    </source>
</evidence>
<evidence type="ECO:0008006" key="10">
    <source>
        <dbReference type="Google" id="ProtNLM"/>
    </source>
</evidence>
<evidence type="ECO:0000256" key="1">
    <source>
        <dbReference type="ARBA" id="ARBA00005690"/>
    </source>
</evidence>